<keyword evidence="5" id="KW-0573">Peptidoglycan synthesis</keyword>
<comment type="caution">
    <text evidence="9">The sequence shown here is derived from an EMBL/GenBank/DDBJ whole genome shotgun (WGS) entry which is preliminary data.</text>
</comment>
<keyword evidence="2" id="KW-1003">Cell membrane</keyword>
<dbReference type="GO" id="GO:0005886">
    <property type="term" value="C:plasma membrane"/>
    <property type="evidence" value="ECO:0007669"/>
    <property type="project" value="UniProtKB-SubCell"/>
</dbReference>
<feature type="transmembrane region" description="Helical" evidence="8">
    <location>
        <begin position="80"/>
        <end position="102"/>
    </location>
</feature>
<evidence type="ECO:0000256" key="6">
    <source>
        <dbReference type="ARBA" id="ARBA00022989"/>
    </source>
</evidence>
<dbReference type="PANTHER" id="PTHR47019:SF1">
    <property type="entry name" value="LIPID II FLIPPASE MURJ"/>
    <property type="match status" value="1"/>
</dbReference>
<sequence>WAIVGVRIVTASFYSMQDTRTPVKIAAAAVIINIVMSLTLMGPLKHSGLAFANAIASSMNFILLFYFLRKKLERLGARSIIKSFLKTSFASVAMGAAGWFLLHGELWKESGRSIE</sequence>
<feature type="transmembrane region" description="Helical" evidence="8">
    <location>
        <begin position="25"/>
        <end position="44"/>
    </location>
</feature>
<evidence type="ECO:0000256" key="5">
    <source>
        <dbReference type="ARBA" id="ARBA00022984"/>
    </source>
</evidence>
<dbReference type="PANTHER" id="PTHR47019">
    <property type="entry name" value="LIPID II FLIPPASE MURJ"/>
    <property type="match status" value="1"/>
</dbReference>
<accession>A0A6V8NJI1</accession>
<dbReference type="GO" id="GO:0034204">
    <property type="term" value="P:lipid translocation"/>
    <property type="evidence" value="ECO:0007669"/>
    <property type="project" value="TreeGrafter"/>
</dbReference>
<evidence type="ECO:0000256" key="2">
    <source>
        <dbReference type="ARBA" id="ARBA00022475"/>
    </source>
</evidence>
<evidence type="ECO:0000256" key="4">
    <source>
        <dbReference type="ARBA" id="ARBA00022960"/>
    </source>
</evidence>
<evidence type="ECO:0000256" key="1">
    <source>
        <dbReference type="ARBA" id="ARBA00004651"/>
    </source>
</evidence>
<evidence type="ECO:0000313" key="10">
    <source>
        <dbReference type="Proteomes" id="UP000574717"/>
    </source>
</evidence>
<evidence type="ECO:0000256" key="7">
    <source>
        <dbReference type="ARBA" id="ARBA00023136"/>
    </source>
</evidence>
<evidence type="ECO:0000256" key="3">
    <source>
        <dbReference type="ARBA" id="ARBA00022692"/>
    </source>
</evidence>
<dbReference type="InterPro" id="IPR051050">
    <property type="entry name" value="Lipid_II_flippase_MurJ/MviN"/>
</dbReference>
<dbReference type="Proteomes" id="UP000574717">
    <property type="component" value="Unassembled WGS sequence"/>
</dbReference>
<evidence type="ECO:0000256" key="8">
    <source>
        <dbReference type="SAM" id="Phobius"/>
    </source>
</evidence>
<dbReference type="GO" id="GO:0008360">
    <property type="term" value="P:regulation of cell shape"/>
    <property type="evidence" value="ECO:0007669"/>
    <property type="project" value="UniProtKB-KW"/>
</dbReference>
<protein>
    <submittedName>
        <fullName evidence="9">Putative peptidoglycan lipid II flippase</fullName>
    </submittedName>
</protein>
<name>A0A6V8NJI1_9ACTN</name>
<keyword evidence="7 8" id="KW-0472">Membrane</keyword>
<comment type="subcellular location">
    <subcellularLocation>
        <location evidence="1">Cell membrane</location>
        <topology evidence="1">Multi-pass membrane protein</topology>
    </subcellularLocation>
</comment>
<dbReference type="AlphaFoldDB" id="A0A6V8NJI1"/>
<proteinExistence type="predicted"/>
<dbReference type="GO" id="GO:0015648">
    <property type="term" value="F:lipid-linked peptidoglycan transporter activity"/>
    <property type="evidence" value="ECO:0007669"/>
    <property type="project" value="TreeGrafter"/>
</dbReference>
<dbReference type="GO" id="GO:0009252">
    <property type="term" value="P:peptidoglycan biosynthetic process"/>
    <property type="evidence" value="ECO:0007669"/>
    <property type="project" value="UniProtKB-KW"/>
</dbReference>
<feature type="non-terminal residue" evidence="9">
    <location>
        <position position="1"/>
    </location>
</feature>
<dbReference type="EMBL" id="BLRU01000419">
    <property type="protein sequence ID" value="GFP20418.1"/>
    <property type="molecule type" value="Genomic_DNA"/>
</dbReference>
<keyword evidence="4" id="KW-0133">Cell shape</keyword>
<keyword evidence="6 8" id="KW-1133">Transmembrane helix</keyword>
<keyword evidence="3 8" id="KW-0812">Transmembrane</keyword>
<feature type="transmembrane region" description="Helical" evidence="8">
    <location>
        <begin position="50"/>
        <end position="68"/>
    </location>
</feature>
<dbReference type="InterPro" id="IPR004268">
    <property type="entry name" value="MurJ"/>
</dbReference>
<gene>
    <name evidence="9" type="ORF">HKBW3S03_01920</name>
</gene>
<reference evidence="9 10" key="1">
    <citation type="journal article" date="2020" name="Front. Microbiol.">
        <title>Single-cell genomics of novel Actinobacteria with the Wood-Ljungdahl pathway discovered in a serpentinizing system.</title>
        <authorList>
            <person name="Merino N."/>
            <person name="Kawai M."/>
            <person name="Boyd E.S."/>
            <person name="Colman D.R."/>
            <person name="McGlynn S.E."/>
            <person name="Nealson K.H."/>
            <person name="Kurokawa K."/>
            <person name="Hongoh Y."/>
        </authorList>
    </citation>
    <scope>NUCLEOTIDE SEQUENCE [LARGE SCALE GENOMIC DNA]</scope>
    <source>
        <strain evidence="9 10">S03</strain>
    </source>
</reference>
<evidence type="ECO:0000313" key="9">
    <source>
        <dbReference type="EMBL" id="GFP20418.1"/>
    </source>
</evidence>
<organism evidence="9 10">
    <name type="scientific">Candidatus Hakubella thermalkaliphila</name>
    <dbReference type="NCBI Taxonomy" id="2754717"/>
    <lineage>
        <taxon>Bacteria</taxon>
        <taxon>Bacillati</taxon>
        <taxon>Actinomycetota</taxon>
        <taxon>Actinomycetota incertae sedis</taxon>
        <taxon>Candidatus Hakubellales</taxon>
        <taxon>Candidatus Hakubellaceae</taxon>
        <taxon>Candidatus Hakubella</taxon>
    </lineage>
</organism>
<dbReference type="RefSeq" id="WP_176237366.1">
    <property type="nucleotide sequence ID" value="NZ_BLRU01000419.1"/>
</dbReference>
<dbReference type="Pfam" id="PF03023">
    <property type="entry name" value="MurJ"/>
    <property type="match status" value="1"/>
</dbReference>